<organism evidence="9 10">
    <name type="scientific">Dactylosporangium fulvum</name>
    <dbReference type="NCBI Taxonomy" id="53359"/>
    <lineage>
        <taxon>Bacteria</taxon>
        <taxon>Bacillati</taxon>
        <taxon>Actinomycetota</taxon>
        <taxon>Actinomycetes</taxon>
        <taxon>Micromonosporales</taxon>
        <taxon>Micromonosporaceae</taxon>
        <taxon>Dactylosporangium</taxon>
    </lineage>
</organism>
<reference evidence="9" key="2">
    <citation type="submission" date="2022-09" db="EMBL/GenBank/DDBJ databases">
        <title>Biosynthetic gene clusters of Dactylosporangioum fulvum.</title>
        <authorList>
            <person name="Caradec T."/>
        </authorList>
    </citation>
    <scope>NUCLEOTIDE SEQUENCE</scope>
    <source>
        <strain evidence="9">NRRL B-16292</strain>
    </source>
</reference>
<dbReference type="InterPro" id="IPR049453">
    <property type="entry name" value="Memb_transporter_dom"/>
</dbReference>
<dbReference type="Proteomes" id="UP001059617">
    <property type="component" value="Chromosome"/>
</dbReference>
<protein>
    <submittedName>
        <fullName evidence="9">FUSC family protein</fullName>
    </submittedName>
</protein>
<feature type="transmembrane region" description="Helical" evidence="7">
    <location>
        <begin position="71"/>
        <end position="95"/>
    </location>
</feature>
<proteinExistence type="inferred from homology"/>
<keyword evidence="5 7" id="KW-0472">Membrane</keyword>
<evidence type="ECO:0000256" key="2">
    <source>
        <dbReference type="ARBA" id="ARBA00022475"/>
    </source>
</evidence>
<evidence type="ECO:0000259" key="8">
    <source>
        <dbReference type="Pfam" id="PF13515"/>
    </source>
</evidence>
<evidence type="ECO:0000256" key="5">
    <source>
        <dbReference type="ARBA" id="ARBA00023136"/>
    </source>
</evidence>
<evidence type="ECO:0000313" key="10">
    <source>
        <dbReference type="Proteomes" id="UP001059617"/>
    </source>
</evidence>
<dbReference type="EMBL" id="CP073720">
    <property type="protein sequence ID" value="UWP79442.1"/>
    <property type="molecule type" value="Genomic_DNA"/>
</dbReference>
<reference evidence="9" key="1">
    <citation type="submission" date="2021-04" db="EMBL/GenBank/DDBJ databases">
        <authorList>
            <person name="Hartkoorn R.C."/>
            <person name="Beaudoing E."/>
            <person name="Hot D."/>
        </authorList>
    </citation>
    <scope>NUCLEOTIDE SEQUENCE</scope>
    <source>
        <strain evidence="9">NRRL B-16292</strain>
    </source>
</reference>
<evidence type="ECO:0000256" key="6">
    <source>
        <dbReference type="ARBA" id="ARBA00043993"/>
    </source>
</evidence>
<feature type="transmembrane region" description="Helical" evidence="7">
    <location>
        <begin position="440"/>
        <end position="465"/>
    </location>
</feature>
<gene>
    <name evidence="9" type="ORF">Dfulv_30275</name>
</gene>
<keyword evidence="4 7" id="KW-1133">Transmembrane helix</keyword>
<evidence type="ECO:0000256" key="7">
    <source>
        <dbReference type="SAM" id="Phobius"/>
    </source>
</evidence>
<feature type="transmembrane region" description="Helical" evidence="7">
    <location>
        <begin position="511"/>
        <end position="529"/>
    </location>
</feature>
<keyword evidence="2" id="KW-1003">Cell membrane</keyword>
<accession>A0ABY5VNX6</accession>
<sequence>MVRPAEWLRRRDPDLAVLRRAARTAVVTPAAFGLSIGLIGIPTIATYTAFGCFALLLFADFTGPASDRIRALAALAALGAVFITLGTVVASVTWLATLCTAVIAFVVLFSGVVSSVLAGAGTAMLLPFILSSSLPGPLSAVPERLAGWGIALAASVVAITVLWPAPEPELLRGRVTEVCDALADRLRAEVARALDLPGGAPEQIGAAAWRAEAAVAALQRDFYSTPYRPTGLSAGARALVRLVDELSWLGGVVSQAAEFRGARSVCAEKFAAGLVLRRGAELLSGHGDVDAMHRALDDMAAAGEATEHEAMHCSVADATALDPSFRAQEVRFAVAAIAANIELTVAADRRTWLQRILGWQPSGLGTPLSSARERAAAHLEPHSVWLHNSIRAAAGLALAVLVARLTGVEYSFWVVLGALSVLRSNALATGQTAVRGLLGTFAGLAVGGVIVVLIGTNTVLFWAVLPLAVLFAGLAPATISFAAGQAGFTIALVLIFNIIEPRGWRVGIVRVEDVAIGCAVSLAVGLLFWPRGAGKALNTALAQAYTDSAHYLRAAVDFGISRCDSAAPPTASPRAAAQRAAAANRRLDDAFRTYLGEHGAKPVPLTAVTRLVGGVVGLRLAADAVLDLWESDVGAAAGDRTAARQELEAAGHAVAGWYRTLADAITGDGPVPDALPPDTATTATLRATVERDLSATATAVRMLWTGGHLDAARRLQPSLVDPARALARASA</sequence>
<evidence type="ECO:0000256" key="1">
    <source>
        <dbReference type="ARBA" id="ARBA00004651"/>
    </source>
</evidence>
<dbReference type="PANTHER" id="PTHR30509:SF9">
    <property type="entry name" value="MULTIDRUG RESISTANCE PROTEIN MDTO"/>
    <property type="match status" value="1"/>
</dbReference>
<dbReference type="Pfam" id="PF13515">
    <property type="entry name" value="FUSC_2"/>
    <property type="match status" value="1"/>
</dbReference>
<evidence type="ECO:0000313" key="9">
    <source>
        <dbReference type="EMBL" id="UWP79442.1"/>
    </source>
</evidence>
<comment type="similarity">
    <text evidence="6">Belongs to the YccS/YhfK family.</text>
</comment>
<keyword evidence="3 7" id="KW-0812">Transmembrane</keyword>
<feature type="transmembrane region" description="Helical" evidence="7">
    <location>
        <begin position="477"/>
        <end position="499"/>
    </location>
</feature>
<dbReference type="PANTHER" id="PTHR30509">
    <property type="entry name" value="P-HYDROXYBENZOIC ACID EFFLUX PUMP SUBUNIT-RELATED"/>
    <property type="match status" value="1"/>
</dbReference>
<name>A0ABY5VNX6_9ACTN</name>
<evidence type="ECO:0000256" key="3">
    <source>
        <dbReference type="ARBA" id="ARBA00022692"/>
    </source>
</evidence>
<feature type="transmembrane region" description="Helical" evidence="7">
    <location>
        <begin position="410"/>
        <end position="428"/>
    </location>
</feature>
<dbReference type="RefSeq" id="WP_259857181.1">
    <property type="nucleotide sequence ID" value="NZ_CP073720.1"/>
</dbReference>
<feature type="transmembrane region" description="Helical" evidence="7">
    <location>
        <begin position="102"/>
        <end position="125"/>
    </location>
</feature>
<keyword evidence="10" id="KW-1185">Reference proteome</keyword>
<feature type="transmembrane region" description="Helical" evidence="7">
    <location>
        <begin position="145"/>
        <end position="165"/>
    </location>
</feature>
<feature type="domain" description="Integral membrane bound transporter" evidence="8">
    <location>
        <begin position="398"/>
        <end position="524"/>
    </location>
</feature>
<comment type="subcellular location">
    <subcellularLocation>
        <location evidence="1">Cell membrane</location>
        <topology evidence="1">Multi-pass membrane protein</topology>
    </subcellularLocation>
</comment>
<feature type="transmembrane region" description="Helical" evidence="7">
    <location>
        <begin position="30"/>
        <end position="59"/>
    </location>
</feature>
<evidence type="ECO:0000256" key="4">
    <source>
        <dbReference type="ARBA" id="ARBA00022989"/>
    </source>
</evidence>